<dbReference type="EMBL" id="MU003793">
    <property type="protein sequence ID" value="KAF2721063.1"/>
    <property type="molecule type" value="Genomic_DNA"/>
</dbReference>
<protein>
    <submittedName>
        <fullName evidence="2">Uncharacterized protein</fullName>
    </submittedName>
</protein>
<sequence>MTTPVVLVSSPPLPPHPSTTNSSHNPASSTRTSILTCLLNCNSQTPAELPSVDSYSFASILASIATPGDPVEGENGKAAEFSAAIEGIATLCARSNMALADEYAAHLPPMGEITLEGAREYASNLSDHSSTGGAVQGRGGACRGGGTVRRRLTTVIEGGSSCSGSSDSGSKSRTAGRGRGGKEARGKNGSGVWGLRWREALRQSTPKIGNDVVVEREEASIPFLRAAAPVTPVRAEISAQTATAHRRDLEQQSDEATTTLKSLLERRAAVQ</sequence>
<feature type="compositionally biased region" description="Gly residues" evidence="1">
    <location>
        <begin position="134"/>
        <end position="147"/>
    </location>
</feature>
<keyword evidence="3" id="KW-1185">Reference proteome</keyword>
<feature type="region of interest" description="Disordered" evidence="1">
    <location>
        <begin position="124"/>
        <end position="190"/>
    </location>
</feature>
<dbReference type="Proteomes" id="UP000799441">
    <property type="component" value="Unassembled WGS sequence"/>
</dbReference>
<accession>A0A9P4UPR7</accession>
<evidence type="ECO:0000256" key="1">
    <source>
        <dbReference type="SAM" id="MobiDB-lite"/>
    </source>
</evidence>
<proteinExistence type="predicted"/>
<feature type="region of interest" description="Disordered" evidence="1">
    <location>
        <begin position="1"/>
        <end position="29"/>
    </location>
</feature>
<dbReference type="OrthoDB" id="5339332at2759"/>
<name>A0A9P4UPR7_9PEZI</name>
<feature type="compositionally biased region" description="Low complexity" evidence="1">
    <location>
        <begin position="153"/>
        <end position="175"/>
    </location>
</feature>
<reference evidence="2" key="1">
    <citation type="journal article" date="2020" name="Stud. Mycol.">
        <title>101 Dothideomycetes genomes: a test case for predicting lifestyles and emergence of pathogens.</title>
        <authorList>
            <person name="Haridas S."/>
            <person name="Albert R."/>
            <person name="Binder M."/>
            <person name="Bloem J."/>
            <person name="Labutti K."/>
            <person name="Salamov A."/>
            <person name="Andreopoulos B."/>
            <person name="Baker S."/>
            <person name="Barry K."/>
            <person name="Bills G."/>
            <person name="Bluhm B."/>
            <person name="Cannon C."/>
            <person name="Castanera R."/>
            <person name="Culley D."/>
            <person name="Daum C."/>
            <person name="Ezra D."/>
            <person name="Gonzalez J."/>
            <person name="Henrissat B."/>
            <person name="Kuo A."/>
            <person name="Liang C."/>
            <person name="Lipzen A."/>
            <person name="Lutzoni F."/>
            <person name="Magnuson J."/>
            <person name="Mondo S."/>
            <person name="Nolan M."/>
            <person name="Ohm R."/>
            <person name="Pangilinan J."/>
            <person name="Park H.-J."/>
            <person name="Ramirez L."/>
            <person name="Alfaro M."/>
            <person name="Sun H."/>
            <person name="Tritt A."/>
            <person name="Yoshinaga Y."/>
            <person name="Zwiers L.-H."/>
            <person name="Turgeon B."/>
            <person name="Goodwin S."/>
            <person name="Spatafora J."/>
            <person name="Crous P."/>
            <person name="Grigoriev I."/>
        </authorList>
    </citation>
    <scope>NUCLEOTIDE SEQUENCE</scope>
    <source>
        <strain evidence="2">CBS 116435</strain>
    </source>
</reference>
<gene>
    <name evidence="2" type="ORF">K431DRAFT_294542</name>
</gene>
<comment type="caution">
    <text evidence="2">The sequence shown here is derived from an EMBL/GenBank/DDBJ whole genome shotgun (WGS) entry which is preliminary data.</text>
</comment>
<evidence type="ECO:0000313" key="3">
    <source>
        <dbReference type="Proteomes" id="UP000799441"/>
    </source>
</evidence>
<feature type="region of interest" description="Disordered" evidence="1">
    <location>
        <begin position="239"/>
        <end position="271"/>
    </location>
</feature>
<organism evidence="2 3">
    <name type="scientific">Polychaeton citri CBS 116435</name>
    <dbReference type="NCBI Taxonomy" id="1314669"/>
    <lineage>
        <taxon>Eukaryota</taxon>
        <taxon>Fungi</taxon>
        <taxon>Dikarya</taxon>
        <taxon>Ascomycota</taxon>
        <taxon>Pezizomycotina</taxon>
        <taxon>Dothideomycetes</taxon>
        <taxon>Dothideomycetidae</taxon>
        <taxon>Capnodiales</taxon>
        <taxon>Capnodiaceae</taxon>
        <taxon>Polychaeton</taxon>
    </lineage>
</organism>
<feature type="compositionally biased region" description="Low complexity" evidence="1">
    <location>
        <begin position="1"/>
        <end position="10"/>
    </location>
</feature>
<dbReference type="AlphaFoldDB" id="A0A9P4UPR7"/>
<evidence type="ECO:0000313" key="2">
    <source>
        <dbReference type="EMBL" id="KAF2721063.1"/>
    </source>
</evidence>